<keyword evidence="2" id="KW-0560">Oxidoreductase</keyword>
<evidence type="ECO:0000313" key="5">
    <source>
        <dbReference type="Proteomes" id="UP000237105"/>
    </source>
</evidence>
<evidence type="ECO:0000259" key="3">
    <source>
        <dbReference type="PROSITE" id="PS51349"/>
    </source>
</evidence>
<sequence>MMEGRSCCWGEVPVLIDGGAWRRTDVFEALALGAQAVLVGRPVLYGLAAMGENGVTSVIEMLKNELELTMALLAVLILKTSRGVMG</sequence>
<dbReference type="InterPro" id="IPR000262">
    <property type="entry name" value="FMN-dep_DH"/>
</dbReference>
<dbReference type="STRING" id="3476.A0A2P5B479"/>
<name>A0A2P5B479_PARAD</name>
<evidence type="ECO:0000256" key="2">
    <source>
        <dbReference type="ARBA" id="ARBA00023002"/>
    </source>
</evidence>
<dbReference type="InterPro" id="IPR013785">
    <property type="entry name" value="Aldolase_TIM"/>
</dbReference>
<dbReference type="AlphaFoldDB" id="A0A2P5B479"/>
<dbReference type="Gene3D" id="3.20.20.70">
    <property type="entry name" value="Aldolase class I"/>
    <property type="match status" value="1"/>
</dbReference>
<dbReference type="PROSITE" id="PS51349">
    <property type="entry name" value="FMN_HYDROXY_ACID_DH_2"/>
    <property type="match status" value="1"/>
</dbReference>
<dbReference type="SUPFAM" id="SSF51395">
    <property type="entry name" value="FMN-linked oxidoreductases"/>
    <property type="match status" value="1"/>
</dbReference>
<dbReference type="InterPro" id="IPR037396">
    <property type="entry name" value="FMN_HAD"/>
</dbReference>
<evidence type="ECO:0000313" key="4">
    <source>
        <dbReference type="EMBL" id="PON43581.1"/>
    </source>
</evidence>
<comment type="cofactor">
    <cofactor evidence="1">
        <name>FMN</name>
        <dbReference type="ChEBI" id="CHEBI:58210"/>
    </cofactor>
</comment>
<accession>A0A2P5B479</accession>
<reference evidence="5" key="1">
    <citation type="submission" date="2016-06" db="EMBL/GenBank/DDBJ databases">
        <title>Parallel loss of symbiosis genes in relatives of nitrogen-fixing non-legume Parasponia.</title>
        <authorList>
            <person name="Van Velzen R."/>
            <person name="Holmer R."/>
            <person name="Bu F."/>
            <person name="Rutten L."/>
            <person name="Van Zeijl A."/>
            <person name="Liu W."/>
            <person name="Santuari L."/>
            <person name="Cao Q."/>
            <person name="Sharma T."/>
            <person name="Shen D."/>
            <person name="Roswanjaya Y."/>
            <person name="Wardhani T."/>
            <person name="Kalhor M.S."/>
            <person name="Jansen J."/>
            <person name="Van den Hoogen J."/>
            <person name="Gungor B."/>
            <person name="Hartog M."/>
            <person name="Hontelez J."/>
            <person name="Verver J."/>
            <person name="Yang W.-C."/>
            <person name="Schijlen E."/>
            <person name="Repin R."/>
            <person name="Schilthuizen M."/>
            <person name="Schranz E."/>
            <person name="Heidstra R."/>
            <person name="Miyata K."/>
            <person name="Fedorova E."/>
            <person name="Kohlen W."/>
            <person name="Bisseling T."/>
            <person name="Smit S."/>
            <person name="Geurts R."/>
        </authorList>
    </citation>
    <scope>NUCLEOTIDE SEQUENCE [LARGE SCALE GENOMIC DNA]</scope>
    <source>
        <strain evidence="5">cv. WU1-14</strain>
    </source>
</reference>
<dbReference type="Proteomes" id="UP000237105">
    <property type="component" value="Unassembled WGS sequence"/>
</dbReference>
<comment type="caution">
    <text evidence="4">The sequence shown here is derived from an EMBL/GenBank/DDBJ whole genome shotgun (WGS) entry which is preliminary data.</text>
</comment>
<keyword evidence="5" id="KW-1185">Reference proteome</keyword>
<gene>
    <name evidence="4" type="ORF">PanWU01x14_272720</name>
</gene>
<evidence type="ECO:0000256" key="1">
    <source>
        <dbReference type="ARBA" id="ARBA00001917"/>
    </source>
</evidence>
<feature type="domain" description="FMN hydroxy acid dehydrogenase" evidence="3">
    <location>
        <begin position="1"/>
        <end position="86"/>
    </location>
</feature>
<dbReference type="OrthoDB" id="25826at2759"/>
<dbReference type="GO" id="GO:0016491">
    <property type="term" value="F:oxidoreductase activity"/>
    <property type="evidence" value="ECO:0007669"/>
    <property type="project" value="UniProtKB-KW"/>
</dbReference>
<dbReference type="Pfam" id="PF01070">
    <property type="entry name" value="FMN_dh"/>
    <property type="match status" value="1"/>
</dbReference>
<dbReference type="EMBL" id="JXTB01000368">
    <property type="protein sequence ID" value="PON43581.1"/>
    <property type="molecule type" value="Genomic_DNA"/>
</dbReference>
<proteinExistence type="predicted"/>
<protein>
    <submittedName>
        <fullName evidence="4">Alpha-hydroxy acid dehydrogenase, FMN-dependent</fullName>
    </submittedName>
</protein>
<dbReference type="PANTHER" id="PTHR10578">
    <property type="entry name" value="S -2-HYDROXY-ACID OXIDASE-RELATED"/>
    <property type="match status" value="1"/>
</dbReference>
<organism evidence="4 5">
    <name type="scientific">Parasponia andersonii</name>
    <name type="common">Sponia andersonii</name>
    <dbReference type="NCBI Taxonomy" id="3476"/>
    <lineage>
        <taxon>Eukaryota</taxon>
        <taxon>Viridiplantae</taxon>
        <taxon>Streptophyta</taxon>
        <taxon>Embryophyta</taxon>
        <taxon>Tracheophyta</taxon>
        <taxon>Spermatophyta</taxon>
        <taxon>Magnoliopsida</taxon>
        <taxon>eudicotyledons</taxon>
        <taxon>Gunneridae</taxon>
        <taxon>Pentapetalae</taxon>
        <taxon>rosids</taxon>
        <taxon>fabids</taxon>
        <taxon>Rosales</taxon>
        <taxon>Cannabaceae</taxon>
        <taxon>Parasponia</taxon>
    </lineage>
</organism>
<dbReference type="PANTHER" id="PTHR10578:SF67">
    <property type="entry name" value="PEROXISOMAL (S)-2-HYDROXYACID OXIDASE GLO3"/>
    <property type="match status" value="1"/>
</dbReference>